<feature type="domain" description="Heme-copper oxidase subunit III family profile" evidence="10">
    <location>
        <begin position="10"/>
        <end position="267"/>
    </location>
</feature>
<feature type="transmembrane region" description="Helical" evidence="9">
    <location>
        <begin position="133"/>
        <end position="158"/>
    </location>
</feature>
<keyword evidence="7 9" id="KW-0472">Membrane</keyword>
<keyword evidence="4 8" id="KW-0812">Transmembrane</keyword>
<dbReference type="GO" id="GO:0006123">
    <property type="term" value="P:mitochondrial electron transport, cytochrome c to oxygen"/>
    <property type="evidence" value="ECO:0007669"/>
    <property type="project" value="TreeGrafter"/>
</dbReference>
<evidence type="ECO:0000256" key="8">
    <source>
        <dbReference type="RuleBase" id="RU003375"/>
    </source>
</evidence>
<organism evidence="11">
    <name type="scientific">Rhabdopleura compacta</name>
    <dbReference type="NCBI Taxonomy" id="638968"/>
    <lineage>
        <taxon>Eukaryota</taxon>
        <taxon>Metazoa</taxon>
        <taxon>Hemichordata</taxon>
        <taxon>Pterobranchia</taxon>
        <taxon>Rhabdopleurida</taxon>
        <taxon>Rhabdopleuridae</taxon>
        <taxon>Rhabdopleura</taxon>
    </lineage>
</organism>
<reference evidence="11" key="1">
    <citation type="journal article" date="2011" name="BMC Evol. Biol.">
        <title>The enigmatic mitochondrial genome of Rhabdopleura compacta (Pterobranchia) reveals insights into selection of an efficient tRNA system and supports monophyly of Ambulacraria.</title>
        <authorList>
            <person name="Perseke M."/>
            <person name="Hetmank J."/>
            <person name="Bernt M."/>
            <person name="Stadler P.F."/>
            <person name="Schlegel M."/>
            <person name="Bernhard D."/>
        </authorList>
    </citation>
    <scope>NUCLEOTIDE SEQUENCE</scope>
</reference>
<feature type="transmembrane region" description="Helical" evidence="9">
    <location>
        <begin position="48"/>
        <end position="68"/>
    </location>
</feature>
<comment type="similarity">
    <text evidence="2 8">Belongs to the cytochrome c oxidase subunit 3 family.</text>
</comment>
<keyword evidence="8 11" id="KW-0496">Mitochondrion</keyword>
<feature type="transmembrane region" description="Helical" evidence="9">
    <location>
        <begin position="165"/>
        <end position="184"/>
    </location>
</feature>
<gene>
    <name evidence="11" type="primary">COIII</name>
</gene>
<keyword evidence="5" id="KW-1278">Translocase</keyword>
<dbReference type="EMBL" id="FN908482">
    <property type="protein sequence ID" value="CBM43252.2"/>
    <property type="molecule type" value="Genomic_DNA"/>
</dbReference>
<evidence type="ECO:0000256" key="9">
    <source>
        <dbReference type="SAM" id="Phobius"/>
    </source>
</evidence>
<dbReference type="PANTHER" id="PTHR11403">
    <property type="entry name" value="CYTOCHROME C OXIDASE SUBUNIT III"/>
    <property type="match status" value="1"/>
</dbReference>
<name>F8J472_RHACM</name>
<evidence type="ECO:0000256" key="6">
    <source>
        <dbReference type="ARBA" id="ARBA00022989"/>
    </source>
</evidence>
<evidence type="ECO:0000313" key="11">
    <source>
        <dbReference type="EMBL" id="CBM43252.2"/>
    </source>
</evidence>
<evidence type="ECO:0000256" key="5">
    <source>
        <dbReference type="ARBA" id="ARBA00022967"/>
    </source>
</evidence>
<dbReference type="PROSITE" id="PS50253">
    <property type="entry name" value="COX3"/>
    <property type="match status" value="1"/>
</dbReference>
<dbReference type="InterPro" id="IPR000298">
    <property type="entry name" value="Cyt_c_oxidase-like_su3"/>
</dbReference>
<dbReference type="InterPro" id="IPR013833">
    <property type="entry name" value="Cyt_c_oxidase_su3_a-hlx"/>
</dbReference>
<feature type="transmembrane region" description="Helical" evidence="9">
    <location>
        <begin position="204"/>
        <end position="233"/>
    </location>
</feature>
<comment type="function">
    <text evidence="8">Component of the cytochrome c oxidase, the last enzyme in the mitochondrial electron transport chain which drives oxidative phosphorylation. The respiratory chain contains 3 multisubunit complexes succinate dehydrogenase (complex II, CII), ubiquinol-cytochrome c oxidoreductase (cytochrome b-c1 complex, complex III, CIII) and cytochrome c oxidase (complex IV, CIV), that cooperate to transfer electrons derived from NADH and succinate to molecular oxygen, creating an electrochemical gradient over the inner membrane that drives transmembrane transport and the ATP synthase. Cytochrome c oxidase is the component of the respiratory chain that catalyzes the reduction of oxygen to water. Electrons originating from reduced cytochrome c in the intermembrane space (IMS) are transferred via the dinuclear copper A center (CU(A)) of subunit 2 and heme A of subunit 1 to the active site in subunit 1, a binuclear center (BNC) formed by heme A3 and copper B (CU(B)). The BNC reduces molecular oxygen to 2 water molecules using 4 electrons from cytochrome c in the IMS and 4 protons from the mitochondrial matrix.</text>
</comment>
<dbReference type="GO" id="GO:0004129">
    <property type="term" value="F:cytochrome-c oxidase activity"/>
    <property type="evidence" value="ECO:0007669"/>
    <property type="project" value="InterPro"/>
</dbReference>
<evidence type="ECO:0000256" key="7">
    <source>
        <dbReference type="ARBA" id="ARBA00023136"/>
    </source>
</evidence>
<dbReference type="GO" id="GO:0016020">
    <property type="term" value="C:membrane"/>
    <property type="evidence" value="ECO:0007669"/>
    <property type="project" value="UniProtKB-SubCell"/>
</dbReference>
<dbReference type="AlphaFoldDB" id="F8J472"/>
<evidence type="ECO:0000256" key="4">
    <source>
        <dbReference type="ARBA" id="ARBA00022692"/>
    </source>
</evidence>
<sequence>MVFWFLDSSSNQQFFVPNSTPWPYLASLSASVGALGFISWMHLFGVSLFFYGILLLFSIAFFWWRDIIREATYLGFHTSSVVSSFKMGMYLFLISEAFFFFSLIWGFFHSSLSPTPNIGCQWPPVSIVPINPFGFPALGTALLVVSGVGVQICQVALINGNRRSSILGLGVGLGLGICFEVLQYHEYCDAFYSFSDSSYGSCFYIITGCHGLHVLAGLGALSVSFLRLFFFHFSSEHHLGFRFSAWYWHFVDVVWIVVYVSFYHWGNLG</sequence>
<dbReference type="InterPro" id="IPR035973">
    <property type="entry name" value="Cyt_c_oxidase_su3-like_sf"/>
</dbReference>
<dbReference type="PANTHER" id="PTHR11403:SF7">
    <property type="entry name" value="CYTOCHROME C OXIDASE SUBUNIT 3"/>
    <property type="match status" value="1"/>
</dbReference>
<geneLocation type="mitochondrion" evidence="11"/>
<dbReference type="GO" id="GO:0005739">
    <property type="term" value="C:mitochondrion"/>
    <property type="evidence" value="ECO:0007669"/>
    <property type="project" value="TreeGrafter"/>
</dbReference>
<evidence type="ECO:0000259" key="10">
    <source>
        <dbReference type="PROSITE" id="PS50253"/>
    </source>
</evidence>
<dbReference type="Gene3D" id="1.10.287.70">
    <property type="match status" value="1"/>
</dbReference>
<comment type="subcellular location">
    <subcellularLocation>
        <location evidence="1">Membrane</location>
        <topology evidence="1">Multi-pass membrane protein</topology>
    </subcellularLocation>
</comment>
<feature type="transmembrane region" description="Helical" evidence="9">
    <location>
        <begin position="89"/>
        <end position="108"/>
    </location>
</feature>
<evidence type="ECO:0000256" key="1">
    <source>
        <dbReference type="ARBA" id="ARBA00004141"/>
    </source>
</evidence>
<dbReference type="CDD" id="cd01665">
    <property type="entry name" value="Cyt_c_Oxidase_III"/>
    <property type="match status" value="1"/>
</dbReference>
<dbReference type="InterPro" id="IPR024791">
    <property type="entry name" value="Cyt_c/ubiquinol_Oxase_su3"/>
</dbReference>
<dbReference type="Gene3D" id="1.20.120.80">
    <property type="entry name" value="Cytochrome c oxidase, subunit III, four-helix bundle"/>
    <property type="match status" value="1"/>
</dbReference>
<keyword evidence="6 9" id="KW-1133">Transmembrane helix</keyword>
<dbReference type="Pfam" id="PF00510">
    <property type="entry name" value="COX3"/>
    <property type="match status" value="1"/>
</dbReference>
<dbReference type="SUPFAM" id="SSF81452">
    <property type="entry name" value="Cytochrome c oxidase subunit III-like"/>
    <property type="match status" value="1"/>
</dbReference>
<proteinExistence type="inferred from homology"/>
<evidence type="ECO:0000256" key="3">
    <source>
        <dbReference type="ARBA" id="ARBA00015944"/>
    </source>
</evidence>
<evidence type="ECO:0000256" key="2">
    <source>
        <dbReference type="ARBA" id="ARBA00010581"/>
    </source>
</evidence>
<accession>F8J472</accession>
<protein>
    <recommendedName>
        <fullName evidence="3 8">Cytochrome c oxidase subunit 3</fullName>
    </recommendedName>
</protein>
<dbReference type="InterPro" id="IPR033945">
    <property type="entry name" value="Cyt_c_oxase_su3_dom"/>
</dbReference>
<feature type="transmembrane region" description="Helical" evidence="9">
    <location>
        <begin position="245"/>
        <end position="265"/>
    </location>
</feature>